<dbReference type="NCBIfam" id="TIGR03852">
    <property type="entry name" value="sucrose_gtfA"/>
    <property type="match status" value="1"/>
</dbReference>
<dbReference type="InterPro" id="IPR045857">
    <property type="entry name" value="O16G_dom_2"/>
</dbReference>
<gene>
    <name evidence="8" type="ORF">CLORY_27600</name>
</gene>
<dbReference type="Gene3D" id="3.90.400.10">
    <property type="entry name" value="Oligo-1,6-glucosidase, Domain 2"/>
    <property type="match status" value="1"/>
</dbReference>
<comment type="caution">
    <text evidence="8">The sequence shown here is derived from an EMBL/GenBank/DDBJ whole genome shotgun (WGS) entry which is preliminary data.</text>
</comment>
<evidence type="ECO:0000313" key="9">
    <source>
        <dbReference type="Proteomes" id="UP000190080"/>
    </source>
</evidence>
<evidence type="ECO:0000256" key="6">
    <source>
        <dbReference type="PIRSR" id="PIRSR003059-2"/>
    </source>
</evidence>
<evidence type="ECO:0000256" key="3">
    <source>
        <dbReference type="ARBA" id="ARBA00022679"/>
    </source>
</evidence>
<dbReference type="Gene3D" id="3.20.20.80">
    <property type="entry name" value="Glycosidases"/>
    <property type="match status" value="1"/>
</dbReference>
<accession>A0A1V4IL76</accession>
<dbReference type="InterPro" id="IPR017853">
    <property type="entry name" value="GH"/>
</dbReference>
<dbReference type="Proteomes" id="UP000190080">
    <property type="component" value="Unassembled WGS sequence"/>
</dbReference>
<name>A0A1V4IL76_9CLOT</name>
<dbReference type="RefSeq" id="WP_079425428.1">
    <property type="nucleotide sequence ID" value="NZ_MZGV01000030.1"/>
</dbReference>
<dbReference type="GO" id="GO:0004645">
    <property type="term" value="F:1,4-alpha-oligoglucan phosphorylase activity"/>
    <property type="evidence" value="ECO:0007669"/>
    <property type="project" value="UniProtKB-UniRule"/>
</dbReference>
<feature type="active site" description="Nucleophile" evidence="5">
    <location>
        <position position="198"/>
    </location>
</feature>
<feature type="active site" description="Proton donor" evidence="5">
    <location>
        <position position="239"/>
    </location>
</feature>
<evidence type="ECO:0000256" key="1">
    <source>
        <dbReference type="ARBA" id="ARBA00008452"/>
    </source>
</evidence>
<feature type="binding site" evidence="6">
    <location>
        <position position="239"/>
    </location>
    <ligand>
        <name>substrate</name>
    </ligand>
</feature>
<feature type="binding site" evidence="6">
    <location>
        <begin position="296"/>
        <end position="297"/>
    </location>
    <ligand>
        <name>substrate</name>
    </ligand>
</feature>
<dbReference type="STRING" id="1450648.CLORY_27600"/>
<feature type="binding site" evidence="6">
    <location>
        <position position="88"/>
    </location>
    <ligand>
        <name>sucrose</name>
        <dbReference type="ChEBI" id="CHEBI:17992"/>
    </ligand>
</feature>
<dbReference type="PANTHER" id="PTHR38784:SF1">
    <property type="entry name" value="SUCROSE PHOSPHORYLASE"/>
    <property type="match status" value="1"/>
</dbReference>
<feature type="binding site" evidence="6">
    <location>
        <begin position="343"/>
        <end position="346"/>
    </location>
    <ligand>
        <name>substrate</name>
    </ligand>
</feature>
<feature type="binding site" evidence="6">
    <location>
        <position position="50"/>
    </location>
    <ligand>
        <name>substrate</name>
    </ligand>
</feature>
<keyword evidence="2 4" id="KW-0328">Glycosyltransferase</keyword>
<dbReference type="PIRSF" id="PIRSF003059">
    <property type="entry name" value="Sucrose_phosphorylase"/>
    <property type="match status" value="1"/>
</dbReference>
<sequence length="489" mass="56534">MVLKNQVQLITYPDSLGGNLKTLNTILLKYFCDIFKGGVHILPPFPSSGDRGFAPLTYMEIDTRLGTWEDIRSIGENFDVLVDLMVNHISQKSLYFQDFLKSGRKSKYADFFITLDKIWKNGEPVKKDIDKIFLRRQLPYSVFTIEETGEKEKVWTTFGKTDPSEQIDLDIKSDKVRQLIKDFFVNFSKNNVKIVRLDAVGYVIKKLGTSCFFVEPDIYDFLDWIMKLANSLGIELLPEVHAHYSIQNRLAQHGFWIYDFILPFTILETIITKSSEKLCQYLKVRPSKQFTMLDCHDGIPVKPDMDGLIDTDEARKLVNVCLERGSNLSLILSEKYKSEDGFDVHQIRCSYYSVLNCDDDAYLAARAIQFFAPGIPQVYYVGLLAGENDVENVNKTGEGREINRHNFSIAEIEQSLEKKVVKRLLKLIRFRNEYPAFNGEFKVLDCCEDEIYLSWEKDDQRCTLYIDFNRNSSIIDYVDESGNLVEYVV</sequence>
<feature type="binding site" evidence="6">
    <location>
        <begin position="196"/>
        <end position="198"/>
    </location>
    <ligand>
        <name>substrate</name>
    </ligand>
</feature>
<dbReference type="SUPFAM" id="SSF51445">
    <property type="entry name" value="(Trans)glycosidases"/>
    <property type="match status" value="1"/>
</dbReference>
<dbReference type="AlphaFoldDB" id="A0A1V4IL76"/>
<dbReference type="Pfam" id="PF00128">
    <property type="entry name" value="Alpha-amylase"/>
    <property type="match status" value="1"/>
</dbReference>
<dbReference type="OrthoDB" id="9805159at2"/>
<keyword evidence="9" id="KW-1185">Reference proteome</keyword>
<evidence type="ECO:0000313" key="8">
    <source>
        <dbReference type="EMBL" id="OPJ60584.1"/>
    </source>
</evidence>
<dbReference type="InterPro" id="IPR022527">
    <property type="entry name" value="Sucrose_phospho"/>
</dbReference>
<dbReference type="InterPro" id="IPR006047">
    <property type="entry name" value="GH13_cat_dom"/>
</dbReference>
<feature type="binding site" evidence="6">
    <location>
        <position position="400"/>
    </location>
    <ligand>
        <name>substrate</name>
    </ligand>
</feature>
<evidence type="ECO:0000256" key="2">
    <source>
        <dbReference type="ARBA" id="ARBA00022676"/>
    </source>
</evidence>
<dbReference type="EMBL" id="MZGV01000030">
    <property type="protein sequence ID" value="OPJ60584.1"/>
    <property type="molecule type" value="Genomic_DNA"/>
</dbReference>
<proteinExistence type="inferred from homology"/>
<evidence type="ECO:0000256" key="5">
    <source>
        <dbReference type="PIRSR" id="PIRSR003059-1"/>
    </source>
</evidence>
<dbReference type="InterPro" id="IPR016377">
    <property type="entry name" value="Sucrose_GGa_phosphorylase-rel"/>
</dbReference>
<reference evidence="8 9" key="1">
    <citation type="submission" date="2017-03" db="EMBL/GenBank/DDBJ databases">
        <title>Genome sequence of Clostridium oryzae DSM 28571.</title>
        <authorList>
            <person name="Poehlein A."/>
            <person name="Daniel R."/>
        </authorList>
    </citation>
    <scope>NUCLEOTIDE SEQUENCE [LARGE SCALE GENOMIC DNA]</scope>
    <source>
        <strain evidence="8 9">DSM 28571</strain>
    </source>
</reference>
<dbReference type="SMART" id="SM00642">
    <property type="entry name" value="Aamy"/>
    <property type="match status" value="1"/>
</dbReference>
<dbReference type="GO" id="GO:0005975">
    <property type="term" value="P:carbohydrate metabolic process"/>
    <property type="evidence" value="ECO:0007669"/>
    <property type="project" value="InterPro"/>
</dbReference>
<evidence type="ECO:0000259" key="7">
    <source>
        <dbReference type="SMART" id="SM00642"/>
    </source>
</evidence>
<keyword evidence="3 4" id="KW-0808">Transferase</keyword>
<evidence type="ECO:0000256" key="4">
    <source>
        <dbReference type="PIRNR" id="PIRNR003059"/>
    </source>
</evidence>
<dbReference type="PANTHER" id="PTHR38784">
    <property type="entry name" value="SUCROSE PHOSPHORYLASE"/>
    <property type="match status" value="1"/>
</dbReference>
<dbReference type="EC" id="2.4.1.329" evidence="4"/>
<organism evidence="8 9">
    <name type="scientific">Clostridium oryzae</name>
    <dbReference type="NCBI Taxonomy" id="1450648"/>
    <lineage>
        <taxon>Bacteria</taxon>
        <taxon>Bacillati</taxon>
        <taxon>Bacillota</taxon>
        <taxon>Clostridia</taxon>
        <taxon>Eubacteriales</taxon>
        <taxon>Clostridiaceae</taxon>
        <taxon>Clostridium</taxon>
    </lineage>
</organism>
<comment type="catalytic activity">
    <reaction evidence="4">
        <text>sucrose 6(F)-phosphate + phosphate = beta-D-fructose 6-phosphate + alpha-D-glucose 1-phosphate</text>
        <dbReference type="Rhea" id="RHEA:38863"/>
        <dbReference type="ChEBI" id="CHEBI:43474"/>
        <dbReference type="ChEBI" id="CHEBI:57634"/>
        <dbReference type="ChEBI" id="CHEBI:57723"/>
        <dbReference type="ChEBI" id="CHEBI:58601"/>
        <dbReference type="EC" id="2.4.1.329"/>
    </reaction>
</comment>
<protein>
    <recommendedName>
        <fullName evidence="4">Sucrose 6(F)-phosphate phosphorylase</fullName>
        <ecNumber evidence="4">2.4.1.329</ecNumber>
    </recommendedName>
</protein>
<comment type="similarity">
    <text evidence="1 4">Belongs to the glycosyl hydrolase 13 family. Sucrose phosphorylase subfamily.</text>
</comment>
<dbReference type="CDD" id="cd11355">
    <property type="entry name" value="AmyAc_Sucrose_phosphorylase"/>
    <property type="match status" value="1"/>
</dbReference>
<feature type="domain" description="Glycosyl hydrolase family 13 catalytic" evidence="7">
    <location>
        <begin position="25"/>
        <end position="431"/>
    </location>
</feature>